<dbReference type="GO" id="GO:0005509">
    <property type="term" value="F:calcium ion binding"/>
    <property type="evidence" value="ECO:0007669"/>
    <property type="project" value="InterPro"/>
</dbReference>
<protein>
    <recommendedName>
        <fullName evidence="1">Dystroglycan-type cadherin-like domain-containing protein</fullName>
    </recommendedName>
</protein>
<sequence>ATITVTATEDGGENAQISESFNVIVTPVNDGPEMTSIEDQITFEDEIFSLVLSADDVEGDEFTFSFPELSIIPAWLNLESATLIGTPLNDDVGVDTISVIVTDDASASDTASFVLTVENVNDTPDIEVLSYPGIINEDTETTFQFIPQDVDADDDSLNVIVTSLDLNLVPADSIIIDPAGPFAADDTITVTLKPSLDQYGVTSIILEVIDDNSSKESRDLTFTVMNVNDAPVIADIGNQETWEDQPLQITLNVTDVDHDYGAIEINANESENSDIVDINVDGNVLTLSPVSDSIGTAIISATANDGENGSDPMVFSLEILNINDLPTIDGIPGSGEISGTEDMPKVFSITPLDPDPQDSLTLSVSTDNPVLFPEGSVTVDNETDVSEVERTITLNPAANQYGSAVVMILVTDGSETVSEQVLLTIDPANDAPIITLIPDHSTTIGEDYSYTVTAIDIEGSVLNYSFTPGYQPPVGMEIDNLSGEITWTSGNDD</sequence>
<dbReference type="InterPro" id="IPR006644">
    <property type="entry name" value="Cadg"/>
</dbReference>
<proteinExistence type="predicted"/>
<dbReference type="EMBL" id="UINC01055885">
    <property type="protein sequence ID" value="SVB75281.1"/>
    <property type="molecule type" value="Genomic_DNA"/>
</dbReference>
<dbReference type="SMART" id="SM00736">
    <property type="entry name" value="CADG"/>
    <property type="match status" value="2"/>
</dbReference>
<name>A0A382GM86_9ZZZZ</name>
<feature type="domain" description="Dystroglycan-type cadherin-like" evidence="1">
    <location>
        <begin position="231"/>
        <end position="326"/>
    </location>
</feature>
<evidence type="ECO:0000313" key="2">
    <source>
        <dbReference type="EMBL" id="SVB75281.1"/>
    </source>
</evidence>
<feature type="domain" description="Dystroglycan-type cadherin-like" evidence="1">
    <location>
        <begin position="32"/>
        <end position="124"/>
    </location>
</feature>
<dbReference type="InterPro" id="IPR015919">
    <property type="entry name" value="Cadherin-like_sf"/>
</dbReference>
<feature type="non-terminal residue" evidence="2">
    <location>
        <position position="493"/>
    </location>
</feature>
<feature type="non-terminal residue" evidence="2">
    <location>
        <position position="1"/>
    </location>
</feature>
<reference evidence="2" key="1">
    <citation type="submission" date="2018-05" db="EMBL/GenBank/DDBJ databases">
        <authorList>
            <person name="Lanie J.A."/>
            <person name="Ng W.-L."/>
            <person name="Kazmierczak K.M."/>
            <person name="Andrzejewski T.M."/>
            <person name="Davidsen T.M."/>
            <person name="Wayne K.J."/>
            <person name="Tettelin H."/>
            <person name="Glass J.I."/>
            <person name="Rusch D."/>
            <person name="Podicherti R."/>
            <person name="Tsui H.-C.T."/>
            <person name="Winkler M.E."/>
        </authorList>
    </citation>
    <scope>NUCLEOTIDE SEQUENCE</scope>
</reference>
<organism evidence="2">
    <name type="scientific">marine metagenome</name>
    <dbReference type="NCBI Taxonomy" id="408172"/>
    <lineage>
        <taxon>unclassified sequences</taxon>
        <taxon>metagenomes</taxon>
        <taxon>ecological metagenomes</taxon>
    </lineage>
</organism>
<dbReference type="Pfam" id="PF17963">
    <property type="entry name" value="Big_9"/>
    <property type="match status" value="1"/>
</dbReference>
<dbReference type="Pfam" id="PF05345">
    <property type="entry name" value="He_PIG"/>
    <property type="match status" value="2"/>
</dbReference>
<evidence type="ECO:0000259" key="1">
    <source>
        <dbReference type="SMART" id="SM00736"/>
    </source>
</evidence>
<dbReference type="SUPFAM" id="SSF49313">
    <property type="entry name" value="Cadherin-like"/>
    <property type="match status" value="1"/>
</dbReference>
<gene>
    <name evidence="2" type="ORF">METZ01_LOCUS228135</name>
</gene>
<accession>A0A382GM86</accession>
<dbReference type="GO" id="GO:0016020">
    <property type="term" value="C:membrane"/>
    <property type="evidence" value="ECO:0007669"/>
    <property type="project" value="InterPro"/>
</dbReference>
<dbReference type="Gene3D" id="2.60.40.10">
    <property type="entry name" value="Immunoglobulins"/>
    <property type="match status" value="3"/>
</dbReference>
<dbReference type="AlphaFoldDB" id="A0A382GM86"/>
<dbReference type="InterPro" id="IPR013783">
    <property type="entry name" value="Ig-like_fold"/>
</dbReference>